<dbReference type="EMBL" id="BORQ01000003">
    <property type="protein sequence ID" value="GIO31656.1"/>
    <property type="molecule type" value="Genomic_DNA"/>
</dbReference>
<comment type="caution">
    <text evidence="2">The sequence shown here is derived from an EMBL/GenBank/DDBJ whole genome shotgun (WGS) entry which is preliminary data.</text>
</comment>
<dbReference type="Gene3D" id="1.20.58.1910">
    <property type="match status" value="1"/>
</dbReference>
<evidence type="ECO:0000313" key="2">
    <source>
        <dbReference type="EMBL" id="GIO31656.1"/>
    </source>
</evidence>
<dbReference type="Gene3D" id="1.10.472.50">
    <property type="entry name" value="HD-domain/PDEase-like"/>
    <property type="match status" value="1"/>
</dbReference>
<dbReference type="PANTHER" id="PTHR33594:SF1">
    <property type="entry name" value="HD_PDEASE DOMAIN-CONTAINING PROTEIN"/>
    <property type="match status" value="1"/>
</dbReference>
<evidence type="ECO:0000259" key="1">
    <source>
        <dbReference type="SMART" id="SM00471"/>
    </source>
</evidence>
<dbReference type="Proteomes" id="UP000679779">
    <property type="component" value="Unassembled WGS sequence"/>
</dbReference>
<reference evidence="2" key="1">
    <citation type="submission" date="2021-03" db="EMBL/GenBank/DDBJ databases">
        <title>Antimicrobial resistance genes in bacteria isolated from Japanese honey, and their potential for conferring macrolide and lincosamide resistance in the American foulbrood pathogen Paenibacillus larvae.</title>
        <authorList>
            <person name="Okamoto M."/>
            <person name="Kumagai M."/>
            <person name="Kanamori H."/>
            <person name="Takamatsu D."/>
        </authorList>
    </citation>
    <scope>NUCLEOTIDE SEQUENCE</scope>
    <source>
        <strain evidence="2">J2TS6</strain>
    </source>
</reference>
<dbReference type="InterPro" id="IPR003607">
    <property type="entry name" value="HD/PDEase_dom"/>
</dbReference>
<evidence type="ECO:0000313" key="3">
    <source>
        <dbReference type="Proteomes" id="UP000679779"/>
    </source>
</evidence>
<dbReference type="AlphaFoldDB" id="A0A919XF77"/>
<dbReference type="SMART" id="SM00471">
    <property type="entry name" value="HDc"/>
    <property type="match status" value="1"/>
</dbReference>
<protein>
    <submittedName>
        <fullName evidence="2">Phosphohydrolase</fullName>
    </submittedName>
</protein>
<dbReference type="PANTHER" id="PTHR33594">
    <property type="entry name" value="SUPERFAMILY HYDROLASE, PUTATIVE (AFU_ORTHOLOGUE AFUA_1G03035)-RELATED"/>
    <property type="match status" value="1"/>
</dbReference>
<proteinExistence type="predicted"/>
<organism evidence="2 3">
    <name type="scientific">Paenibacillus albilobatus</name>
    <dbReference type="NCBI Taxonomy" id="2716884"/>
    <lineage>
        <taxon>Bacteria</taxon>
        <taxon>Bacillati</taxon>
        <taxon>Bacillota</taxon>
        <taxon>Bacilli</taxon>
        <taxon>Bacillales</taxon>
        <taxon>Paenibacillaceae</taxon>
        <taxon>Paenibacillus</taxon>
    </lineage>
</organism>
<dbReference type="InterPro" id="IPR006674">
    <property type="entry name" value="HD_domain"/>
</dbReference>
<dbReference type="SUPFAM" id="SSF109604">
    <property type="entry name" value="HD-domain/PDEase-like"/>
    <property type="match status" value="1"/>
</dbReference>
<gene>
    <name evidence="2" type="ORF">J2TS6_27970</name>
</gene>
<name>A0A919XF77_9BACL</name>
<accession>A0A919XF77</accession>
<sequence>MKIADHAELIKEAERFVKQVLSGEASGHDWWHIERVRNTALDIAAKENADRTVCELAALLHDVADEKLNASKEAGLQKVRTWLEGHTADGDLTDKVMDIIANMSFNGGKNPPMATLEGQVVQDADRLDAIGAIGIARTFAYSGAKGRIIHDPELSPDALAQEDYRSAGKTAIYHFYEKLLKLKDLMNTPYAKELAEQRHAFMELYLQQFYSEWGSRNPQEK</sequence>
<keyword evidence="3" id="KW-1185">Reference proteome</keyword>
<feature type="domain" description="HD/PDEase" evidence="1">
    <location>
        <begin position="25"/>
        <end position="139"/>
    </location>
</feature>
<dbReference type="CDD" id="cd00077">
    <property type="entry name" value="HDc"/>
    <property type="match status" value="1"/>
</dbReference>
<dbReference type="RefSeq" id="WP_160042539.1">
    <property type="nucleotide sequence ID" value="NZ_BORQ01000003.1"/>
</dbReference>
<dbReference type="Pfam" id="PF01966">
    <property type="entry name" value="HD"/>
    <property type="match status" value="1"/>
</dbReference>